<evidence type="ECO:0000256" key="1">
    <source>
        <dbReference type="SAM" id="MobiDB-lite"/>
    </source>
</evidence>
<accession>A0A915HP57</accession>
<dbReference type="Proteomes" id="UP000887565">
    <property type="component" value="Unplaced"/>
</dbReference>
<feature type="compositionally biased region" description="Basic residues" evidence="1">
    <location>
        <begin position="119"/>
        <end position="129"/>
    </location>
</feature>
<feature type="region of interest" description="Disordered" evidence="1">
    <location>
        <begin position="90"/>
        <end position="129"/>
    </location>
</feature>
<feature type="compositionally biased region" description="Polar residues" evidence="1">
    <location>
        <begin position="100"/>
        <end position="115"/>
    </location>
</feature>
<feature type="transmembrane region" description="Helical" evidence="2">
    <location>
        <begin position="37"/>
        <end position="60"/>
    </location>
</feature>
<organism evidence="3 4">
    <name type="scientific">Romanomermis culicivorax</name>
    <name type="common">Nematode worm</name>
    <dbReference type="NCBI Taxonomy" id="13658"/>
    <lineage>
        <taxon>Eukaryota</taxon>
        <taxon>Metazoa</taxon>
        <taxon>Ecdysozoa</taxon>
        <taxon>Nematoda</taxon>
        <taxon>Enoplea</taxon>
        <taxon>Dorylaimia</taxon>
        <taxon>Mermithida</taxon>
        <taxon>Mermithoidea</taxon>
        <taxon>Mermithidae</taxon>
        <taxon>Romanomermis</taxon>
    </lineage>
</organism>
<evidence type="ECO:0000313" key="4">
    <source>
        <dbReference type="WBParaSite" id="nRc.2.0.1.t03494-RA"/>
    </source>
</evidence>
<dbReference type="AlphaFoldDB" id="A0A915HP57"/>
<keyword evidence="2" id="KW-1133">Transmembrane helix</keyword>
<evidence type="ECO:0000313" key="3">
    <source>
        <dbReference type="Proteomes" id="UP000887565"/>
    </source>
</evidence>
<dbReference type="WBParaSite" id="nRc.2.0.1.t03494-RA">
    <property type="protein sequence ID" value="nRc.2.0.1.t03494-RA"/>
    <property type="gene ID" value="nRc.2.0.1.g03494"/>
</dbReference>
<protein>
    <submittedName>
        <fullName evidence="4">Uncharacterized protein</fullName>
    </submittedName>
</protein>
<sequence length="129" mass="14530">MSKYSRAEHARRAACSTLYSPSNEQKTWGTLFSGENLLLIVLHASGFAIFSFAVSATMVCNVSLQYASGYYATTQSHLRVREWTPQLPHEAVHGDHSDHLNQTPSMPKSACSSSLEAKHWKKPYRKMQR</sequence>
<reference evidence="4" key="1">
    <citation type="submission" date="2022-11" db="UniProtKB">
        <authorList>
            <consortium name="WormBaseParasite"/>
        </authorList>
    </citation>
    <scope>IDENTIFICATION</scope>
</reference>
<proteinExistence type="predicted"/>
<keyword evidence="2" id="KW-0812">Transmembrane</keyword>
<evidence type="ECO:0000256" key="2">
    <source>
        <dbReference type="SAM" id="Phobius"/>
    </source>
</evidence>
<feature type="compositionally biased region" description="Basic and acidic residues" evidence="1">
    <location>
        <begin position="90"/>
        <end position="99"/>
    </location>
</feature>
<name>A0A915HP57_ROMCU</name>
<keyword evidence="2" id="KW-0472">Membrane</keyword>
<keyword evidence="3" id="KW-1185">Reference proteome</keyword>